<feature type="region of interest" description="Disordered" evidence="1">
    <location>
        <begin position="154"/>
        <end position="181"/>
    </location>
</feature>
<dbReference type="VEuPathDB" id="FungiDB:RhiirA1_448713"/>
<evidence type="ECO:0000256" key="1">
    <source>
        <dbReference type="SAM" id="MobiDB-lite"/>
    </source>
</evidence>
<accession>A0A2N0SIZ0</accession>
<reference evidence="2 3" key="1">
    <citation type="submission" date="2017-10" db="EMBL/GenBank/DDBJ databases">
        <title>Extensive intraspecific genome diversity in a model arbuscular mycorrhizal fungus.</title>
        <authorList>
            <person name="Chen E.C.H."/>
            <person name="Morin E."/>
            <person name="Baudet D."/>
            <person name="Noel J."/>
            <person name="Ndikumana S."/>
            <person name="Charron P."/>
            <person name="St-Onge C."/>
            <person name="Giorgi J."/>
            <person name="Grigoriev I.V."/>
            <person name="Roux C."/>
            <person name="Martin F.M."/>
            <person name="Corradi N."/>
        </authorList>
    </citation>
    <scope>NUCLEOTIDE SEQUENCE [LARGE SCALE GENOMIC DNA]</scope>
    <source>
        <strain evidence="2 3">A1</strain>
    </source>
</reference>
<protein>
    <submittedName>
        <fullName evidence="2">Uncharacterized protein</fullName>
    </submittedName>
</protein>
<dbReference type="VEuPathDB" id="FungiDB:FUN_013192"/>
<name>A0A2N0SIZ0_9GLOM</name>
<dbReference type="EMBL" id="LLXH01000021">
    <property type="protein sequence ID" value="PKC75527.1"/>
    <property type="molecule type" value="Genomic_DNA"/>
</dbReference>
<evidence type="ECO:0000313" key="2">
    <source>
        <dbReference type="EMBL" id="PKC75527.1"/>
    </source>
</evidence>
<sequence>MSENLQILLHTKDPSKRKHVLILETKIHTFILIKISSPLEIIERSNKRNYKSPLKNAYMLFMIDCSDALKIPKKTEKKVRHPECFKDFPNLWSLSPKEVKDEYEQVFKSYRNLNKNNTLHFINCNPNGQTSNSTSQPAITEQLQHRSIDVSSLEAKNQSSSVQPESVTSIGSTENSTNSFVQWEDTPALDNFLARYLSYPDDDLI</sequence>
<dbReference type="SUPFAM" id="SSF47095">
    <property type="entry name" value="HMG-box"/>
    <property type="match status" value="1"/>
</dbReference>
<evidence type="ECO:0000313" key="3">
    <source>
        <dbReference type="Proteomes" id="UP000232688"/>
    </source>
</evidence>
<organism evidence="2 3">
    <name type="scientific">Rhizophagus irregularis</name>
    <dbReference type="NCBI Taxonomy" id="588596"/>
    <lineage>
        <taxon>Eukaryota</taxon>
        <taxon>Fungi</taxon>
        <taxon>Fungi incertae sedis</taxon>
        <taxon>Mucoromycota</taxon>
        <taxon>Glomeromycotina</taxon>
        <taxon>Glomeromycetes</taxon>
        <taxon>Glomerales</taxon>
        <taxon>Glomeraceae</taxon>
        <taxon>Rhizophagus</taxon>
    </lineage>
</organism>
<reference evidence="2 3" key="2">
    <citation type="submission" date="2017-10" db="EMBL/GenBank/DDBJ databases">
        <title>Genome analyses suggest a sexual origin of heterokaryosis in a supposedly ancient asexual fungus.</title>
        <authorList>
            <person name="Corradi N."/>
            <person name="Sedzielewska K."/>
            <person name="Noel J."/>
            <person name="Charron P."/>
            <person name="Farinelli L."/>
            <person name="Marton T."/>
            <person name="Kruger M."/>
            <person name="Pelin A."/>
            <person name="Brachmann A."/>
            <person name="Corradi N."/>
        </authorList>
    </citation>
    <scope>NUCLEOTIDE SEQUENCE [LARGE SCALE GENOMIC DNA]</scope>
    <source>
        <strain evidence="2 3">A1</strain>
    </source>
</reference>
<dbReference type="InterPro" id="IPR036910">
    <property type="entry name" value="HMG_box_dom_sf"/>
</dbReference>
<dbReference type="Proteomes" id="UP000232688">
    <property type="component" value="Unassembled WGS sequence"/>
</dbReference>
<dbReference type="VEuPathDB" id="FungiDB:RhiirFUN_020282"/>
<gene>
    <name evidence="2" type="ORF">RhiirA1_448713</name>
</gene>
<comment type="caution">
    <text evidence="2">The sequence shown here is derived from an EMBL/GenBank/DDBJ whole genome shotgun (WGS) entry which is preliminary data.</text>
</comment>
<proteinExistence type="predicted"/>
<dbReference type="AlphaFoldDB" id="A0A2N0SIZ0"/>